<evidence type="ECO:0000313" key="9">
    <source>
        <dbReference type="EMBL" id="GFH01803.1"/>
    </source>
</evidence>
<dbReference type="InterPro" id="IPR050545">
    <property type="entry name" value="Mycobact_MmpL"/>
</dbReference>
<organism evidence="9 10">
    <name type="scientific">Mycolicibacterium hippocampi</name>
    <dbReference type="NCBI Taxonomy" id="659824"/>
    <lineage>
        <taxon>Bacteria</taxon>
        <taxon>Bacillati</taxon>
        <taxon>Actinomycetota</taxon>
        <taxon>Actinomycetes</taxon>
        <taxon>Mycobacteriales</taxon>
        <taxon>Mycobacteriaceae</taxon>
        <taxon>Mycolicibacterium</taxon>
    </lineage>
</organism>
<evidence type="ECO:0000256" key="1">
    <source>
        <dbReference type="ARBA" id="ARBA00004651"/>
    </source>
</evidence>
<dbReference type="Proteomes" id="UP000465304">
    <property type="component" value="Unassembled WGS sequence"/>
</dbReference>
<evidence type="ECO:0000256" key="7">
    <source>
        <dbReference type="SAM" id="Phobius"/>
    </source>
</evidence>
<keyword evidence="10" id="KW-1185">Reference proteome</keyword>
<evidence type="ECO:0000313" key="10">
    <source>
        <dbReference type="Proteomes" id="UP000465304"/>
    </source>
</evidence>
<evidence type="ECO:0000256" key="2">
    <source>
        <dbReference type="ARBA" id="ARBA00010157"/>
    </source>
</evidence>
<feature type="transmembrane region" description="Helical" evidence="7">
    <location>
        <begin position="211"/>
        <end position="233"/>
    </location>
</feature>
<gene>
    <name evidence="9" type="ORF">MHIP_22860</name>
</gene>
<dbReference type="NCBIfam" id="TIGR00833">
    <property type="entry name" value="actII"/>
    <property type="match status" value="1"/>
</dbReference>
<dbReference type="InterPro" id="IPR004869">
    <property type="entry name" value="MMPL_dom"/>
</dbReference>
<keyword evidence="3" id="KW-1003">Cell membrane</keyword>
<dbReference type="Gene3D" id="1.20.1640.10">
    <property type="entry name" value="Multidrug efflux transporter AcrB transmembrane domain"/>
    <property type="match status" value="2"/>
</dbReference>
<feature type="transmembrane region" description="Helical" evidence="7">
    <location>
        <begin position="287"/>
        <end position="310"/>
    </location>
</feature>
<dbReference type="SUPFAM" id="SSF82866">
    <property type="entry name" value="Multidrug efflux transporter AcrB transmembrane domain"/>
    <property type="match status" value="2"/>
</dbReference>
<evidence type="ECO:0000256" key="3">
    <source>
        <dbReference type="ARBA" id="ARBA00022475"/>
    </source>
</evidence>
<feature type="transmembrane region" description="Helical" evidence="7">
    <location>
        <begin position="362"/>
        <end position="389"/>
    </location>
</feature>
<evidence type="ECO:0000256" key="5">
    <source>
        <dbReference type="ARBA" id="ARBA00022989"/>
    </source>
</evidence>
<feature type="domain" description="Membrane transport protein MMPL" evidence="8">
    <location>
        <begin position="625"/>
        <end position="924"/>
    </location>
</feature>
<keyword evidence="4 7" id="KW-0812">Transmembrane</keyword>
<accession>A0A7I9ZLT0</accession>
<feature type="domain" description="Membrane transport protein MMPL" evidence="8">
    <location>
        <begin position="45"/>
        <end position="373"/>
    </location>
</feature>
<dbReference type="GO" id="GO:0005886">
    <property type="term" value="C:plasma membrane"/>
    <property type="evidence" value="ECO:0007669"/>
    <property type="project" value="UniProtKB-SubCell"/>
</dbReference>
<dbReference type="Pfam" id="PF03176">
    <property type="entry name" value="MMPL"/>
    <property type="match status" value="2"/>
</dbReference>
<dbReference type="AlphaFoldDB" id="A0A7I9ZLT0"/>
<protein>
    <submittedName>
        <fullName evidence="9">Putative membrane protein, MmpL family</fullName>
    </submittedName>
</protein>
<sequence length="929" mass="97526">MLRPVGRLVTRHPLLLIAAWLLAAALGNIAVPQLEAVVHDQSRSFFPVDAPASEAATRMGETFGDSDTNNIAYLVLDGDRRLGAADSDYYGALLNALRSDTAHVRSVLDLWSEPLAAPVVQSEDGRAVSVMVRLAGQLGSAEATDSVAAVRDAVARTPAPPGLRTYVTGPGATLVDEFRSIDRQMVLITGITVALIAVLLLLVYRSVWAAAIPLAAVGLSLAVARPVVAALGGAGVVEISLFSVALMSAMVLGAGTDYGIFLLARFHEHRRAGRAHDDALVRAYRSVAPVILASALTIAAALACLVFTDVGLLRSAGIPCAIGILVTMGASLTLMPALVAVGGRRGLLEPRRSVTRRRWRRVGTAVARWPGPVLAVAATALLVCLLPLLGMRLSFSEIDVQPAGTESNLGYQAMDRHFPPNTLLPEIVVVEADHDLRNPSGLIAIEKVSRQLMEIRGVRSVQSASRPAGRLPVEASITYQAGLIGERFDKTVDSLSLQLDSVDTSQQTLTRLTTAIDQLEQGMSGGVAGMDRVGDGAADLRSGMQTLQGNAVTVAAYLDPLREFVGRTPDCPMNPICAPVQNILDPVDGMLRGAGQADGATAKFTEGTGQASAGLADAADGLAAMRSTVAELRQLVGTLTATVDTMAPQMRELTTYLTALSTDFAGTGQGGFYLPQRTLEDPRFQTILPLLFSADGHATRMLVYATGDVWGAEGADRAAEIEQAVHDADKDGALAGATVLVSGVGSATDDLRGFIASDFTFLVVVALALVLLIVAVMLRSPVAGLVVVATVVVSFGSALGVSVLIWQHLLGQHLHWAVPAMAFIALVAVGADYNLLLAARLREEAVAGMRTGLIRAFGGTGGVVTTAGVVFGLTMFAMVSSDVRTIAQVGSTIGVGLVIDTLIVRTFVVPTIAALLGRWFWWPARPMWR</sequence>
<dbReference type="PANTHER" id="PTHR33406">
    <property type="entry name" value="MEMBRANE PROTEIN MJ1562-RELATED"/>
    <property type="match status" value="1"/>
</dbReference>
<evidence type="ECO:0000259" key="8">
    <source>
        <dbReference type="Pfam" id="PF03176"/>
    </source>
</evidence>
<comment type="caution">
    <text evidence="9">The sequence shown here is derived from an EMBL/GenBank/DDBJ whole genome shotgun (WGS) entry which is preliminary data.</text>
</comment>
<feature type="transmembrane region" description="Helical" evidence="7">
    <location>
        <begin position="239"/>
        <end position="266"/>
    </location>
</feature>
<dbReference type="InterPro" id="IPR004707">
    <property type="entry name" value="MmpL_fam"/>
</dbReference>
<feature type="transmembrane region" description="Helical" evidence="7">
    <location>
        <begin position="897"/>
        <end position="921"/>
    </location>
</feature>
<evidence type="ECO:0000256" key="6">
    <source>
        <dbReference type="ARBA" id="ARBA00023136"/>
    </source>
</evidence>
<feature type="transmembrane region" description="Helical" evidence="7">
    <location>
        <begin position="316"/>
        <end position="341"/>
    </location>
</feature>
<feature type="transmembrane region" description="Helical" evidence="7">
    <location>
        <begin position="759"/>
        <end position="778"/>
    </location>
</feature>
<proteinExistence type="inferred from homology"/>
<feature type="transmembrane region" description="Helical" evidence="7">
    <location>
        <begin position="185"/>
        <end position="204"/>
    </location>
</feature>
<reference evidence="9 10" key="1">
    <citation type="journal article" date="2019" name="Emerg. Microbes Infect.">
        <title>Comprehensive subspecies identification of 175 nontuberculous mycobacteria species based on 7547 genomic profiles.</title>
        <authorList>
            <person name="Matsumoto Y."/>
            <person name="Kinjo T."/>
            <person name="Motooka D."/>
            <person name="Nabeya D."/>
            <person name="Jung N."/>
            <person name="Uechi K."/>
            <person name="Horii T."/>
            <person name="Iida T."/>
            <person name="Fujita J."/>
            <person name="Nakamura S."/>
        </authorList>
    </citation>
    <scope>NUCLEOTIDE SEQUENCE [LARGE SCALE GENOMIC DNA]</scope>
    <source>
        <strain evidence="9 10">JCM 30996</strain>
    </source>
</reference>
<comment type="subcellular location">
    <subcellularLocation>
        <location evidence="1">Cell membrane</location>
        <topology evidence="1">Multi-pass membrane protein</topology>
    </subcellularLocation>
</comment>
<name>A0A7I9ZLT0_9MYCO</name>
<dbReference type="PANTHER" id="PTHR33406:SF6">
    <property type="entry name" value="MEMBRANE PROTEIN YDGH-RELATED"/>
    <property type="match status" value="1"/>
</dbReference>
<evidence type="ECO:0000256" key="4">
    <source>
        <dbReference type="ARBA" id="ARBA00022692"/>
    </source>
</evidence>
<comment type="similarity">
    <text evidence="2">Belongs to the resistance-nodulation-cell division (RND) (TC 2.A.6) family. MmpL subfamily.</text>
</comment>
<dbReference type="RefSeq" id="WP_237166486.1">
    <property type="nucleotide sequence ID" value="NZ_BLLB01000002.1"/>
</dbReference>
<feature type="transmembrane region" description="Helical" evidence="7">
    <location>
        <begin position="785"/>
        <end position="806"/>
    </location>
</feature>
<feature type="transmembrane region" description="Helical" evidence="7">
    <location>
        <begin position="853"/>
        <end position="877"/>
    </location>
</feature>
<keyword evidence="5 7" id="KW-1133">Transmembrane helix</keyword>
<dbReference type="EMBL" id="BLLB01000002">
    <property type="protein sequence ID" value="GFH01803.1"/>
    <property type="molecule type" value="Genomic_DNA"/>
</dbReference>
<keyword evidence="6 7" id="KW-0472">Membrane</keyword>
<feature type="transmembrane region" description="Helical" evidence="7">
    <location>
        <begin position="818"/>
        <end position="841"/>
    </location>
</feature>